<dbReference type="KEGG" id="rmai:MACH21_08910"/>
<name>A0AA48HFL3_9RHOB</name>
<dbReference type="AlphaFoldDB" id="A0AA48HFL3"/>
<gene>
    <name evidence="1" type="ORF">MACH21_08910</name>
</gene>
<dbReference type="RefSeq" id="WP_338274804.1">
    <property type="nucleotide sequence ID" value="NZ_AP027266.1"/>
</dbReference>
<reference evidence="1 2" key="1">
    <citation type="submission" date="2023-01" db="EMBL/GenBank/DDBJ databases">
        <title>Complete genome sequence of Roseicyclus marinus strain Dej080120_10.</title>
        <authorList>
            <person name="Ueki S."/>
            <person name="Maruyama F."/>
        </authorList>
    </citation>
    <scope>NUCLEOTIDE SEQUENCE [LARGE SCALE GENOMIC DNA]</scope>
    <source>
        <strain evidence="1 2">Dej080120_10</strain>
    </source>
</reference>
<protein>
    <recommendedName>
        <fullName evidence="3">Threonine kinase</fullName>
    </recommendedName>
</protein>
<accession>A0AA48HFL3</accession>
<evidence type="ECO:0008006" key="3">
    <source>
        <dbReference type="Google" id="ProtNLM"/>
    </source>
</evidence>
<proteinExistence type="predicted"/>
<evidence type="ECO:0000313" key="2">
    <source>
        <dbReference type="Proteomes" id="UP001337723"/>
    </source>
</evidence>
<dbReference type="EMBL" id="AP027266">
    <property type="protein sequence ID" value="BDW84714.1"/>
    <property type="molecule type" value="Genomic_DNA"/>
</dbReference>
<organism evidence="1 2">
    <name type="scientific">Roseicyclus marinus</name>
    <dbReference type="NCBI Taxonomy" id="2161673"/>
    <lineage>
        <taxon>Bacteria</taxon>
        <taxon>Pseudomonadati</taxon>
        <taxon>Pseudomonadota</taxon>
        <taxon>Alphaproteobacteria</taxon>
        <taxon>Rhodobacterales</taxon>
        <taxon>Roseobacteraceae</taxon>
        <taxon>Roseicyclus</taxon>
    </lineage>
</organism>
<keyword evidence="2" id="KW-1185">Reference proteome</keyword>
<dbReference type="Proteomes" id="UP001337723">
    <property type="component" value="Chromosome"/>
</dbReference>
<sequence length="261" mass="26723">MVFVAGHFGEWIQGLVGGSLALVTLDCRSRGVRATWEEAAQPALDDPAGLIGNTRAKALFSALGVAPRGKITLTPDLPPGGGAGMSTAALVALARAAGAQEAAIAAACLEVEGAVDPLMLARPDGTLWAPRSAKALAELPPPPRADILGGFWREPQRTDPGDHDFPPVDDLVADWAKGPDLPQAARLASLSAARTTAMRGPGNDPTEALAGDIGALGWARAHTGSARALIFAPGTIPQGAEGRMRAAGYTHVLRFSTGGRP</sequence>
<evidence type="ECO:0000313" key="1">
    <source>
        <dbReference type="EMBL" id="BDW84714.1"/>
    </source>
</evidence>